<evidence type="ECO:0000256" key="1">
    <source>
        <dbReference type="ARBA" id="ARBA00012726"/>
    </source>
</evidence>
<dbReference type="GO" id="GO:0003909">
    <property type="term" value="F:DNA ligase activity"/>
    <property type="evidence" value="ECO:0007669"/>
    <property type="project" value="TreeGrafter"/>
</dbReference>
<dbReference type="PANTHER" id="PTHR43749:SF2">
    <property type="entry name" value="RNA-SPLICING LIGASE RTCB"/>
    <property type="match status" value="1"/>
</dbReference>
<evidence type="ECO:0000313" key="13">
    <source>
        <dbReference type="Proteomes" id="UP000249886"/>
    </source>
</evidence>
<keyword evidence="5" id="KW-0692">RNA repair</keyword>
<comment type="cofactor">
    <cofactor evidence="11">
        <name>Mn(2+)</name>
        <dbReference type="ChEBI" id="CHEBI:29035"/>
    </cofactor>
    <text evidence="11">Binds 2 manganese ions per subunit.</text>
</comment>
<feature type="binding site" evidence="11">
    <location>
        <position position="79"/>
    </location>
    <ligand>
        <name>Mn(2+)</name>
        <dbReference type="ChEBI" id="CHEBI:29035"/>
        <label>1</label>
    </ligand>
</feature>
<reference evidence="12 13" key="1">
    <citation type="submission" date="2018-06" db="EMBL/GenBank/DDBJ databases">
        <authorList>
            <consortium name="Pathogen Informatics"/>
            <person name="Doyle S."/>
        </authorList>
    </citation>
    <scope>NUCLEOTIDE SEQUENCE [LARGE SCALE GENOMIC DNA]</scope>
    <source>
        <strain evidence="12 13">NCTC10254</strain>
    </source>
</reference>
<evidence type="ECO:0000313" key="12">
    <source>
        <dbReference type="EMBL" id="SPW30758.1"/>
    </source>
</evidence>
<gene>
    <name evidence="12" type="primary">rtcB_1</name>
    <name evidence="12" type="ORF">NCTC10254_01866</name>
</gene>
<keyword evidence="3 11" id="KW-0479">Metal-binding</keyword>
<dbReference type="InterPro" id="IPR036025">
    <property type="entry name" value="RtcB-like_sf"/>
</dbReference>
<evidence type="ECO:0000256" key="2">
    <source>
        <dbReference type="ARBA" id="ARBA00022598"/>
    </source>
</evidence>
<protein>
    <recommendedName>
        <fullName evidence="1">3'-phosphate/5'-hydroxy nucleic acid ligase</fullName>
        <ecNumber evidence="1">6.5.1.8</ecNumber>
    </recommendedName>
</protein>
<dbReference type="SUPFAM" id="SSF103365">
    <property type="entry name" value="Hypothetical protein PH1602"/>
    <property type="match status" value="1"/>
</dbReference>
<dbReference type="GO" id="GO:0006281">
    <property type="term" value="P:DNA repair"/>
    <property type="evidence" value="ECO:0007669"/>
    <property type="project" value="TreeGrafter"/>
</dbReference>
<organism evidence="12 13">
    <name type="scientific">Corynebacterium matruchotii</name>
    <dbReference type="NCBI Taxonomy" id="43768"/>
    <lineage>
        <taxon>Bacteria</taxon>
        <taxon>Bacillati</taxon>
        <taxon>Actinomycetota</taxon>
        <taxon>Actinomycetes</taxon>
        <taxon>Mycobacteriales</taxon>
        <taxon>Corynebacteriaceae</taxon>
        <taxon>Corynebacterium</taxon>
    </lineage>
</organism>
<evidence type="ECO:0000256" key="6">
    <source>
        <dbReference type="ARBA" id="ARBA00023134"/>
    </source>
</evidence>
<dbReference type="GO" id="GO:0005525">
    <property type="term" value="F:GTP binding"/>
    <property type="evidence" value="ECO:0007669"/>
    <property type="project" value="UniProtKB-KW"/>
</dbReference>
<keyword evidence="4 10" id="KW-0547">Nucleotide-binding</keyword>
<feature type="binding site" evidence="11">
    <location>
        <position position="279"/>
    </location>
    <ligand>
        <name>Mn(2+)</name>
        <dbReference type="ChEBI" id="CHEBI:29035"/>
        <label>2</label>
    </ligand>
</feature>
<evidence type="ECO:0000256" key="3">
    <source>
        <dbReference type="ARBA" id="ARBA00022723"/>
    </source>
</evidence>
<feature type="binding site" evidence="11">
    <location>
        <position position="185"/>
    </location>
    <ligand>
        <name>Mn(2+)</name>
        <dbReference type="ChEBI" id="CHEBI:29035"/>
        <label>2</label>
    </ligand>
</feature>
<proteinExistence type="predicted"/>
<feature type="binding site" evidence="10">
    <location>
        <position position="405"/>
    </location>
    <ligand>
        <name>GMP</name>
        <dbReference type="ChEBI" id="CHEBI:58115"/>
    </ligand>
</feature>
<name>A0A6H9XNC3_9CORY</name>
<evidence type="ECO:0000256" key="7">
    <source>
        <dbReference type="ARBA" id="ARBA00023211"/>
    </source>
</evidence>
<keyword evidence="2 12" id="KW-0436">Ligase</keyword>
<dbReference type="EMBL" id="UARK01000023">
    <property type="protein sequence ID" value="SPW30758.1"/>
    <property type="molecule type" value="Genomic_DNA"/>
</dbReference>
<feature type="binding site" evidence="11">
    <location>
        <position position="168"/>
    </location>
    <ligand>
        <name>Mn(2+)</name>
        <dbReference type="ChEBI" id="CHEBI:29035"/>
        <label>1</label>
    </ligand>
</feature>
<dbReference type="Proteomes" id="UP000249886">
    <property type="component" value="Unassembled WGS sequence"/>
</dbReference>
<evidence type="ECO:0000256" key="10">
    <source>
        <dbReference type="PIRSR" id="PIRSR601233-2"/>
    </source>
</evidence>
<dbReference type="InterPro" id="IPR052915">
    <property type="entry name" value="RtcB-like"/>
</dbReference>
<dbReference type="GO" id="GO:0170057">
    <property type="term" value="F:RNA ligase (GTP) activity"/>
    <property type="evidence" value="ECO:0007669"/>
    <property type="project" value="UniProtKB-EC"/>
</dbReference>
<keyword evidence="6 10" id="KW-0342">GTP-binding</keyword>
<dbReference type="GO" id="GO:0030145">
    <property type="term" value="F:manganese ion binding"/>
    <property type="evidence" value="ECO:0007669"/>
    <property type="project" value="TreeGrafter"/>
</dbReference>
<dbReference type="GO" id="GO:0006396">
    <property type="term" value="P:RNA processing"/>
    <property type="evidence" value="ECO:0007669"/>
    <property type="project" value="InterPro"/>
</dbReference>
<evidence type="ECO:0000256" key="8">
    <source>
        <dbReference type="ARBA" id="ARBA00047746"/>
    </source>
</evidence>
<keyword evidence="7 11" id="KW-0464">Manganese</keyword>
<sequence>MHHPFGLPETLPGTHAPARIWAPLVDVDHAAQRQIRAVADLPWTHGVAIMPDVHVGAAVTIGSVIAMRDAVSPAAVGGDIGCGMMAVRTNLTTSDLPNNLAPLRAAWEAAIPVGPNHHTTRAPILKTHGLIRQRLTRHFRRFTDLSVDVSASEQTAIRQCGTLGGGNHFIELCADTTETIWLTLHSGSRNIGKEIAHRHIGRAKTLDWNRHGPNHNLPVILRKDATGAEQTEWADYLHDLTWAQNYAALNRTIMMATIKTALHNLLPQVRYTTEIDCHHNYVAIEHHDGVELAITRKGAISATSGEWGIIPGSMGTGAAIVRGLGNPAAYCSASHGAGRIMSRSEARRSFTLDDLAHQTAGVECRKDPGVLDEIPGAYKNLDQVLAYEQDLVTVETNLTTLLCVKG</sequence>
<dbReference type="GeneID" id="84574076"/>
<evidence type="ECO:0000256" key="5">
    <source>
        <dbReference type="ARBA" id="ARBA00022800"/>
    </source>
</evidence>
<feature type="binding site" evidence="10">
    <location>
        <begin position="335"/>
        <end position="338"/>
    </location>
    <ligand>
        <name>GMP</name>
        <dbReference type="ChEBI" id="CHEBI:58115"/>
    </ligand>
</feature>
<feature type="binding site" evidence="10">
    <location>
        <begin position="311"/>
        <end position="314"/>
    </location>
    <ligand>
        <name>GMP</name>
        <dbReference type="ChEBI" id="CHEBI:58115"/>
    </ligand>
</feature>
<accession>A0A6H9XNC3</accession>
<feature type="active site" description="GMP-histidine intermediate" evidence="9">
    <location>
        <position position="335"/>
    </location>
</feature>
<dbReference type="Gene3D" id="3.90.1860.10">
    <property type="entry name" value="tRNA-splicing ligase RtcB"/>
    <property type="match status" value="1"/>
</dbReference>
<evidence type="ECO:0000256" key="9">
    <source>
        <dbReference type="PIRSR" id="PIRSR601233-1"/>
    </source>
</evidence>
<comment type="catalytic activity">
    <reaction evidence="8">
        <text>a 3'-end 3'-phospho-ribonucleotide-RNA + a 5'-end dephospho-ribonucleoside-RNA + GTP = a ribonucleotidyl-ribonucleotide-RNA + GMP + diphosphate</text>
        <dbReference type="Rhea" id="RHEA:68076"/>
        <dbReference type="Rhea" id="RHEA-COMP:10463"/>
        <dbReference type="Rhea" id="RHEA-COMP:13936"/>
        <dbReference type="Rhea" id="RHEA-COMP:17355"/>
        <dbReference type="ChEBI" id="CHEBI:33019"/>
        <dbReference type="ChEBI" id="CHEBI:37565"/>
        <dbReference type="ChEBI" id="CHEBI:58115"/>
        <dbReference type="ChEBI" id="CHEBI:83062"/>
        <dbReference type="ChEBI" id="CHEBI:138284"/>
        <dbReference type="ChEBI" id="CHEBI:173118"/>
        <dbReference type="EC" id="6.5.1.8"/>
    </reaction>
</comment>
<evidence type="ECO:0000256" key="4">
    <source>
        <dbReference type="ARBA" id="ARBA00022741"/>
    </source>
</evidence>
<feature type="binding site" evidence="10">
    <location>
        <begin position="279"/>
        <end position="280"/>
    </location>
    <ligand>
        <name>GMP</name>
        <dbReference type="ChEBI" id="CHEBI:58115"/>
    </ligand>
</feature>
<dbReference type="GO" id="GO:0042245">
    <property type="term" value="P:RNA repair"/>
    <property type="evidence" value="ECO:0007669"/>
    <property type="project" value="UniProtKB-KW"/>
</dbReference>
<dbReference type="RefSeq" id="WP_005526606.1">
    <property type="nucleotide sequence ID" value="NZ_CP050134.2"/>
</dbReference>
<evidence type="ECO:0000256" key="11">
    <source>
        <dbReference type="PIRSR" id="PIRSR601233-3"/>
    </source>
</evidence>
<dbReference type="AlphaFoldDB" id="A0A6H9XNC3"/>
<dbReference type="Pfam" id="PF01139">
    <property type="entry name" value="RtcB"/>
    <property type="match status" value="1"/>
</dbReference>
<comment type="caution">
    <text evidence="12">The sequence shown here is derived from an EMBL/GenBank/DDBJ whole genome shotgun (WGS) entry which is preliminary data.</text>
</comment>
<dbReference type="PANTHER" id="PTHR43749">
    <property type="entry name" value="RNA-SPLICING LIGASE RTCB"/>
    <property type="match status" value="1"/>
</dbReference>
<dbReference type="InterPro" id="IPR001233">
    <property type="entry name" value="RtcB"/>
</dbReference>
<feature type="binding site" evidence="10">
    <location>
        <begin position="167"/>
        <end position="171"/>
    </location>
    <ligand>
        <name>GMP</name>
        <dbReference type="ChEBI" id="CHEBI:58115"/>
    </ligand>
</feature>
<dbReference type="EC" id="6.5.1.8" evidence="1"/>